<organism evidence="1 2">
    <name type="scientific">Panicum hallii var. hallii</name>
    <dbReference type="NCBI Taxonomy" id="1504633"/>
    <lineage>
        <taxon>Eukaryota</taxon>
        <taxon>Viridiplantae</taxon>
        <taxon>Streptophyta</taxon>
        <taxon>Embryophyta</taxon>
        <taxon>Tracheophyta</taxon>
        <taxon>Spermatophyta</taxon>
        <taxon>Magnoliopsida</taxon>
        <taxon>Liliopsida</taxon>
        <taxon>Poales</taxon>
        <taxon>Poaceae</taxon>
        <taxon>PACMAD clade</taxon>
        <taxon>Panicoideae</taxon>
        <taxon>Panicodae</taxon>
        <taxon>Paniceae</taxon>
        <taxon>Panicinae</taxon>
        <taxon>Panicum</taxon>
        <taxon>Panicum sect. Panicum</taxon>
    </lineage>
</organism>
<reference evidence="1 2" key="1">
    <citation type="submission" date="2018-04" db="EMBL/GenBank/DDBJ databases">
        <title>WGS assembly of Panicum hallii var. hallii HAL2.</title>
        <authorList>
            <person name="Lovell J."/>
            <person name="Jenkins J."/>
            <person name="Lowry D."/>
            <person name="Mamidi S."/>
            <person name="Sreedasyam A."/>
            <person name="Weng X."/>
            <person name="Barry K."/>
            <person name="Bonette J."/>
            <person name="Campitelli B."/>
            <person name="Daum C."/>
            <person name="Gordon S."/>
            <person name="Gould B."/>
            <person name="Lipzen A."/>
            <person name="MacQueen A."/>
            <person name="Palacio-Mejia J."/>
            <person name="Plott C."/>
            <person name="Shakirov E."/>
            <person name="Shu S."/>
            <person name="Yoshinaga Y."/>
            <person name="Zane M."/>
            <person name="Rokhsar D."/>
            <person name="Grimwood J."/>
            <person name="Schmutz J."/>
            <person name="Juenger T."/>
        </authorList>
    </citation>
    <scope>NUCLEOTIDE SEQUENCE [LARGE SCALE GENOMIC DNA]</scope>
    <source>
        <strain evidence="2">cv. HAL2</strain>
    </source>
</reference>
<dbReference type="AlphaFoldDB" id="A0A2T7CHZ9"/>
<accession>A0A2T7CHZ9</accession>
<keyword evidence="2" id="KW-1185">Reference proteome</keyword>
<dbReference type="Gramene" id="PUZ42873">
    <property type="protein sequence ID" value="PUZ42873"/>
    <property type="gene ID" value="GQ55_9G616900"/>
</dbReference>
<evidence type="ECO:0000313" key="1">
    <source>
        <dbReference type="EMBL" id="PUZ42873.1"/>
    </source>
</evidence>
<dbReference type="Proteomes" id="UP000244336">
    <property type="component" value="Chromosome 9"/>
</dbReference>
<sequence length="137" mass="15634">MKQGLLLMNNETSVRGGARVKKATWQSASQASKGNNVLLLHVGRLLLKFSIKKHGIVPMFGSRIWAHAKQRDGVTSKHRIQLRTDSIKRKDCYSITEQLLLLGQSFAFNNQYGSRFGSNLESWTCFKRFCDRYLLSL</sequence>
<name>A0A2T7CHZ9_9POAL</name>
<dbReference type="EMBL" id="CM009757">
    <property type="protein sequence ID" value="PUZ42873.1"/>
    <property type="molecule type" value="Genomic_DNA"/>
</dbReference>
<gene>
    <name evidence="1" type="ORF">GQ55_9G616900</name>
</gene>
<evidence type="ECO:0000313" key="2">
    <source>
        <dbReference type="Proteomes" id="UP000244336"/>
    </source>
</evidence>
<proteinExistence type="predicted"/>
<protein>
    <submittedName>
        <fullName evidence="1">Uncharacterized protein</fullName>
    </submittedName>
</protein>